<keyword evidence="2" id="KW-0378">Hydrolase</keyword>
<sequence>MTSILERVTAFDRDHQTKTLTTGGYEWTYYTSDNDGATVLLLTGGAGIAIGWLDLTPALHPNFHTLAVDYPPGPTTLDELADGIIAILDAENIDSAHMVGQSAGGMLAEVLSQRAPERVRSLTLSGTGLYGPEDIPRLEAVLARTRDTPWEQTLDAIRTSLRSTWGESAEAEFWIDRVDAATRTGGQQGAINSYLRLLDAAQRLPQLQSEPAWQGPTLIIKADDDPLITTAHTQRLRHRHPTAESRTFTDGGHSLLISRPSDYIATVTEFLQRQTID</sequence>
<dbReference type="PANTHER" id="PTHR43433:SF5">
    <property type="entry name" value="AB HYDROLASE-1 DOMAIN-CONTAINING PROTEIN"/>
    <property type="match status" value="1"/>
</dbReference>
<dbReference type="PANTHER" id="PTHR43433">
    <property type="entry name" value="HYDROLASE, ALPHA/BETA FOLD FAMILY PROTEIN"/>
    <property type="match status" value="1"/>
</dbReference>
<dbReference type="SUPFAM" id="SSF53474">
    <property type="entry name" value="alpha/beta-Hydrolases"/>
    <property type="match status" value="1"/>
</dbReference>
<gene>
    <name evidence="2" type="ORF">OG563_00055</name>
</gene>
<keyword evidence="3" id="KW-1185">Reference proteome</keyword>
<organism evidence="2 3">
    <name type="scientific">Nocardia vinacea</name>
    <dbReference type="NCBI Taxonomy" id="96468"/>
    <lineage>
        <taxon>Bacteria</taxon>
        <taxon>Bacillati</taxon>
        <taxon>Actinomycetota</taxon>
        <taxon>Actinomycetes</taxon>
        <taxon>Mycobacteriales</taxon>
        <taxon>Nocardiaceae</taxon>
        <taxon>Nocardia</taxon>
    </lineage>
</organism>
<evidence type="ECO:0000313" key="3">
    <source>
        <dbReference type="Proteomes" id="UP001432062"/>
    </source>
</evidence>
<proteinExistence type="predicted"/>
<evidence type="ECO:0000313" key="2">
    <source>
        <dbReference type="EMBL" id="WUV46698.1"/>
    </source>
</evidence>
<dbReference type="InterPro" id="IPR050471">
    <property type="entry name" value="AB_hydrolase"/>
</dbReference>
<dbReference type="Pfam" id="PF00561">
    <property type="entry name" value="Abhydrolase_1"/>
    <property type="match status" value="1"/>
</dbReference>
<dbReference type="InterPro" id="IPR000073">
    <property type="entry name" value="AB_hydrolase_1"/>
</dbReference>
<evidence type="ECO:0000259" key="1">
    <source>
        <dbReference type="Pfam" id="PF00561"/>
    </source>
</evidence>
<protein>
    <submittedName>
        <fullName evidence="2">Alpha/beta hydrolase</fullName>
    </submittedName>
</protein>
<dbReference type="GO" id="GO:0016787">
    <property type="term" value="F:hydrolase activity"/>
    <property type="evidence" value="ECO:0007669"/>
    <property type="project" value="UniProtKB-KW"/>
</dbReference>
<feature type="domain" description="AB hydrolase-1" evidence="1">
    <location>
        <begin position="39"/>
        <end position="260"/>
    </location>
</feature>
<dbReference type="EMBL" id="CP109441">
    <property type="protein sequence ID" value="WUV46698.1"/>
    <property type="molecule type" value="Genomic_DNA"/>
</dbReference>
<name>A0ABZ1YUJ4_9NOCA</name>
<dbReference type="Gene3D" id="3.40.50.1820">
    <property type="entry name" value="alpha/beta hydrolase"/>
    <property type="match status" value="1"/>
</dbReference>
<reference evidence="2" key="1">
    <citation type="submission" date="2022-10" db="EMBL/GenBank/DDBJ databases">
        <title>The complete genomes of actinobacterial strains from the NBC collection.</title>
        <authorList>
            <person name="Joergensen T.S."/>
            <person name="Alvarez Arevalo M."/>
            <person name="Sterndorff E.B."/>
            <person name="Faurdal D."/>
            <person name="Vuksanovic O."/>
            <person name="Mourched A.-S."/>
            <person name="Charusanti P."/>
            <person name="Shaw S."/>
            <person name="Blin K."/>
            <person name="Weber T."/>
        </authorList>
    </citation>
    <scope>NUCLEOTIDE SEQUENCE</scope>
    <source>
        <strain evidence="2">NBC_01482</strain>
    </source>
</reference>
<dbReference type="InterPro" id="IPR029058">
    <property type="entry name" value="AB_hydrolase_fold"/>
</dbReference>
<accession>A0ABZ1YUJ4</accession>
<dbReference type="RefSeq" id="WP_329410661.1">
    <property type="nucleotide sequence ID" value="NZ_CP109441.1"/>
</dbReference>
<dbReference type="Proteomes" id="UP001432062">
    <property type="component" value="Chromosome"/>
</dbReference>